<dbReference type="Proteomes" id="UP000515312">
    <property type="component" value="Chromosome"/>
</dbReference>
<keyword evidence="3" id="KW-0378">Hydrolase</keyword>
<keyword evidence="4" id="KW-1185">Reference proteome</keyword>
<organism evidence="3 4">
    <name type="scientific">Alloacidobacterium dinghuense</name>
    <dbReference type="NCBI Taxonomy" id="2763107"/>
    <lineage>
        <taxon>Bacteria</taxon>
        <taxon>Pseudomonadati</taxon>
        <taxon>Acidobacteriota</taxon>
        <taxon>Terriglobia</taxon>
        <taxon>Terriglobales</taxon>
        <taxon>Acidobacteriaceae</taxon>
        <taxon>Alloacidobacterium</taxon>
    </lineage>
</organism>
<feature type="domain" description="Type VII secretion system protein EssD-like" evidence="2">
    <location>
        <begin position="42"/>
        <end position="133"/>
    </location>
</feature>
<proteinExistence type="predicted"/>
<name>A0A7G8BJB3_9BACT</name>
<gene>
    <name evidence="3" type="ORF">H7849_01010</name>
</gene>
<evidence type="ECO:0000259" key="2">
    <source>
        <dbReference type="Pfam" id="PF13930"/>
    </source>
</evidence>
<dbReference type="Pfam" id="PF13930">
    <property type="entry name" value="Endonuclea_NS_2"/>
    <property type="match status" value="1"/>
</dbReference>
<sequence length="193" mass="21361">MAPTSLPDISSRFTFRNWMQGNYFFKEAAGELGVPGRVATHRDVKAQRDLAGGSGDHAGHMIGVQFGAPGGIENMGLQNANMNTFAPKRLQEAFRGHGGSYHDLESEWARKLKDGYRITVTIQDKYRLDEERPFVRWVQWVETTPKGKQQAAQTLDFGNFSSPQLRAARGEQPGPITNGGKGAQVISLFGPRR</sequence>
<dbReference type="KEGG" id="adin:H7849_01010"/>
<dbReference type="EMBL" id="CP060394">
    <property type="protein sequence ID" value="QNI32633.1"/>
    <property type="molecule type" value="Genomic_DNA"/>
</dbReference>
<dbReference type="InterPro" id="IPR044927">
    <property type="entry name" value="Endonuclea_NS_2"/>
</dbReference>
<protein>
    <submittedName>
        <fullName evidence="3">DNA/RNA non-specific endonuclease</fullName>
    </submittedName>
</protein>
<dbReference type="AlphaFoldDB" id="A0A7G8BJB3"/>
<reference evidence="3 4" key="1">
    <citation type="submission" date="2020-08" db="EMBL/GenBank/DDBJ databases">
        <title>Edaphobacter telluris sp. nov. and Acidobacterium dinghuensis sp. nov., two acidobacteria isolated from forest soil.</title>
        <authorList>
            <person name="Fu J."/>
            <person name="Qiu L."/>
        </authorList>
    </citation>
    <scope>NUCLEOTIDE SEQUENCE [LARGE SCALE GENOMIC DNA]</scope>
    <source>
        <strain evidence="3">4Y35</strain>
    </source>
</reference>
<accession>A0A7G8BJB3</accession>
<feature type="region of interest" description="Disordered" evidence="1">
    <location>
        <begin position="164"/>
        <end position="193"/>
    </location>
</feature>
<evidence type="ECO:0000313" key="3">
    <source>
        <dbReference type="EMBL" id="QNI32633.1"/>
    </source>
</evidence>
<keyword evidence="3" id="KW-0540">Nuclease</keyword>
<evidence type="ECO:0000256" key="1">
    <source>
        <dbReference type="SAM" id="MobiDB-lite"/>
    </source>
</evidence>
<evidence type="ECO:0000313" key="4">
    <source>
        <dbReference type="Proteomes" id="UP000515312"/>
    </source>
</evidence>
<keyword evidence="3" id="KW-0255">Endonuclease</keyword>
<dbReference type="GO" id="GO:0004519">
    <property type="term" value="F:endonuclease activity"/>
    <property type="evidence" value="ECO:0007669"/>
    <property type="project" value="UniProtKB-KW"/>
</dbReference>
<dbReference type="RefSeq" id="WP_186743587.1">
    <property type="nucleotide sequence ID" value="NZ_CP060394.1"/>
</dbReference>